<dbReference type="CDD" id="cd02440">
    <property type="entry name" value="AdoMet_MTases"/>
    <property type="match status" value="1"/>
</dbReference>
<dbReference type="AlphaFoldDB" id="F0NYR7"/>
<comment type="subcellular location">
    <subcellularLocation>
        <location evidence="6">Cytoplasm</location>
    </subcellularLocation>
</comment>
<dbReference type="Pfam" id="PF06325">
    <property type="entry name" value="PrmA"/>
    <property type="match status" value="1"/>
</dbReference>
<evidence type="ECO:0000256" key="4">
    <source>
        <dbReference type="ARBA" id="ARBA00022679"/>
    </source>
</evidence>
<comment type="function">
    <text evidence="6">Methylates ribosomal protein L11.</text>
</comment>
<dbReference type="InterPro" id="IPR004498">
    <property type="entry name" value="Ribosomal_PrmA_MeTrfase"/>
</dbReference>
<dbReference type="GO" id="GO:0008276">
    <property type="term" value="F:protein methyltransferase activity"/>
    <property type="evidence" value="ECO:0007669"/>
    <property type="project" value="UniProtKB-UniRule"/>
</dbReference>
<reference evidence="8" key="2">
    <citation type="journal article" date="2011" name="Stand. Genomic Sci.">
        <title>Complete genome sequence of Weeksella virosa type strain (9751T).</title>
        <authorList>
            <person name="Lang E."/>
            <person name="Teshima H."/>
            <person name="Lucas S."/>
            <person name="Lapidus A."/>
            <person name="Hammon N."/>
            <person name="Deshpande S."/>
            <person name="Nolan M."/>
            <person name="Cheng J."/>
            <person name="Pitluck S."/>
            <person name="Liolios K."/>
            <person name="Pagani I."/>
            <person name="Mikhailova N."/>
            <person name="Ivanova N."/>
            <person name="Mavromatis K."/>
            <person name="Pati A."/>
            <person name="Tapia R."/>
            <person name="Han C."/>
            <person name="Goodwin L."/>
            <person name="Chen A."/>
            <person name="Palaniappan K."/>
            <person name="Land M."/>
            <person name="Hauser L."/>
            <person name="Chang Y."/>
            <person name="Jeffries C."/>
            <person name="Brambilla E."/>
            <person name="Kopitz M."/>
            <person name="Rohde M."/>
            <person name="Goker M."/>
            <person name="Tindall B."/>
            <person name="Detter J."/>
            <person name="Woyke T."/>
            <person name="Bristow J."/>
            <person name="Eisen J."/>
            <person name="Markowitz V."/>
            <person name="Hugenholtz P."/>
            <person name="Klenk H."/>
            <person name="Kyrpides N."/>
        </authorList>
    </citation>
    <scope>NUCLEOTIDE SEQUENCE [LARGE SCALE GENOMIC DNA]</scope>
    <source>
        <strain evidence="8">ATCC 43766 / DSM 16922 / JCM 21250 / NBRC 16016 / NCTC 11634 / CL345/78</strain>
    </source>
</reference>
<evidence type="ECO:0000256" key="3">
    <source>
        <dbReference type="ARBA" id="ARBA00022603"/>
    </source>
</evidence>
<dbReference type="Proteomes" id="UP000008641">
    <property type="component" value="Chromosome"/>
</dbReference>
<evidence type="ECO:0000256" key="5">
    <source>
        <dbReference type="ARBA" id="ARBA00022691"/>
    </source>
</evidence>
<evidence type="ECO:0000256" key="6">
    <source>
        <dbReference type="HAMAP-Rule" id="MF_00735"/>
    </source>
</evidence>
<dbReference type="PANTHER" id="PTHR43648:SF1">
    <property type="entry name" value="ELECTRON TRANSFER FLAVOPROTEIN BETA SUBUNIT LYSINE METHYLTRANSFERASE"/>
    <property type="match status" value="1"/>
</dbReference>
<feature type="binding site" evidence="6">
    <location>
        <position position="180"/>
    </location>
    <ligand>
        <name>S-adenosyl-L-methionine</name>
        <dbReference type="ChEBI" id="CHEBI:59789"/>
    </ligand>
</feature>
<dbReference type="eggNOG" id="COG2264">
    <property type="taxonomic scope" value="Bacteria"/>
</dbReference>
<comment type="similarity">
    <text evidence="1 6">Belongs to the methyltransferase superfamily. PrmA family.</text>
</comment>
<dbReference type="KEGG" id="wvi:Weevi_1498"/>
<organism evidence="7 8">
    <name type="scientific">Weeksella virosa (strain ATCC 43766 / DSM 16922 / JCM 21250 / CCUG 30538 / CDC 9751 / IAM 14551 / NBRC 16016 / NCTC 11634 / CL345/78)</name>
    <dbReference type="NCBI Taxonomy" id="865938"/>
    <lineage>
        <taxon>Bacteria</taxon>
        <taxon>Pseudomonadati</taxon>
        <taxon>Bacteroidota</taxon>
        <taxon>Flavobacteriia</taxon>
        <taxon>Flavobacteriales</taxon>
        <taxon>Weeksellaceae</taxon>
        <taxon>Weeksella</taxon>
    </lineage>
</organism>
<dbReference type="Gene3D" id="3.40.50.150">
    <property type="entry name" value="Vaccinia Virus protein VP39"/>
    <property type="match status" value="1"/>
</dbReference>
<dbReference type="HAMAP" id="MF_00735">
    <property type="entry name" value="Methyltr_PrmA"/>
    <property type="match status" value="1"/>
</dbReference>
<dbReference type="NCBIfam" id="NF001785">
    <property type="entry name" value="PRK00517.2-2"/>
    <property type="match status" value="1"/>
</dbReference>
<evidence type="ECO:0000313" key="7">
    <source>
        <dbReference type="EMBL" id="ADX68198.1"/>
    </source>
</evidence>
<feature type="binding site" evidence="6">
    <location>
        <position position="137"/>
    </location>
    <ligand>
        <name>S-adenosyl-L-methionine</name>
        <dbReference type="ChEBI" id="CHEBI:59789"/>
    </ligand>
</feature>
<name>F0NYR7_WEEVC</name>
<gene>
    <name evidence="6" type="primary">prmA</name>
    <name evidence="7" type="ordered locus">Weevi_1498</name>
</gene>
<comment type="catalytic activity">
    <reaction evidence="6">
        <text>L-lysyl-[protein] + 3 S-adenosyl-L-methionine = N(6),N(6),N(6)-trimethyl-L-lysyl-[protein] + 3 S-adenosyl-L-homocysteine + 3 H(+)</text>
        <dbReference type="Rhea" id="RHEA:54192"/>
        <dbReference type="Rhea" id="RHEA-COMP:9752"/>
        <dbReference type="Rhea" id="RHEA-COMP:13826"/>
        <dbReference type="ChEBI" id="CHEBI:15378"/>
        <dbReference type="ChEBI" id="CHEBI:29969"/>
        <dbReference type="ChEBI" id="CHEBI:57856"/>
        <dbReference type="ChEBI" id="CHEBI:59789"/>
        <dbReference type="ChEBI" id="CHEBI:61961"/>
    </reaction>
</comment>
<reference evidence="7 8" key="1">
    <citation type="journal article" date="2011" name="Stand. Genomic Sci.">
        <title>Complete genome sequence of Weeksella virosa type strain (9751).</title>
        <authorList>
            <person name="Lang E."/>
            <person name="Teshima H."/>
            <person name="Lucas S."/>
            <person name="Lapidus A."/>
            <person name="Hammon N."/>
            <person name="Deshpande S."/>
            <person name="Nolan M."/>
            <person name="Cheng J.F."/>
            <person name="Pitluck S."/>
            <person name="Liolios K."/>
            <person name="Pagani I."/>
            <person name="Mikhailova N."/>
            <person name="Ivanova N."/>
            <person name="Mavromatis K."/>
            <person name="Pati A."/>
            <person name="Tapia R."/>
            <person name="Han C."/>
            <person name="Goodwin L."/>
            <person name="Chen A."/>
            <person name="Palaniappan K."/>
            <person name="Land M."/>
            <person name="Hauser L."/>
            <person name="Chang Y.J."/>
            <person name="Jeffries C.D."/>
            <person name="Brambilla E.M."/>
            <person name="Kopitz M."/>
            <person name="Rohde M."/>
            <person name="Goker M."/>
            <person name="Tindall B.J."/>
            <person name="Detter J.C."/>
            <person name="Woyke T."/>
            <person name="Bristow J."/>
            <person name="Eisen J.A."/>
            <person name="Markowitz V."/>
            <person name="Hugenholtz P."/>
            <person name="Klenk H.P."/>
            <person name="Kyrpides N.C."/>
        </authorList>
    </citation>
    <scope>NUCLEOTIDE SEQUENCE [LARGE SCALE GENOMIC DNA]</scope>
    <source>
        <strain evidence="8">ATCC 43766 / DSM 16922 / JCM 21250 / NBRC 16016 / NCTC 11634 / CL345/78</strain>
    </source>
</reference>
<dbReference type="GO" id="GO:0005737">
    <property type="term" value="C:cytoplasm"/>
    <property type="evidence" value="ECO:0007669"/>
    <property type="project" value="UniProtKB-SubCell"/>
</dbReference>
<protein>
    <recommendedName>
        <fullName evidence="6">Ribosomal protein L11 methyltransferase</fullName>
        <shortName evidence="6">L11 Mtase</shortName>
        <ecNumber evidence="6">2.1.1.-</ecNumber>
    </recommendedName>
</protein>
<dbReference type="PANTHER" id="PTHR43648">
    <property type="entry name" value="ELECTRON TRANSFER FLAVOPROTEIN BETA SUBUNIT LYSINE METHYLTRANSFERASE"/>
    <property type="match status" value="1"/>
</dbReference>
<dbReference type="SUPFAM" id="SSF53335">
    <property type="entry name" value="S-adenosyl-L-methionine-dependent methyltransferases"/>
    <property type="match status" value="1"/>
</dbReference>
<proteinExistence type="inferred from homology"/>
<keyword evidence="5 6" id="KW-0949">S-adenosyl-L-methionine</keyword>
<feature type="binding site" evidence="6">
    <location>
        <position position="221"/>
    </location>
    <ligand>
        <name>S-adenosyl-L-methionine</name>
        <dbReference type="ChEBI" id="CHEBI:59789"/>
    </ligand>
</feature>
<dbReference type="STRING" id="865938.Weevi_1498"/>
<evidence type="ECO:0000313" key="8">
    <source>
        <dbReference type="Proteomes" id="UP000008641"/>
    </source>
</evidence>
<dbReference type="InterPro" id="IPR029063">
    <property type="entry name" value="SAM-dependent_MTases_sf"/>
</dbReference>
<evidence type="ECO:0000256" key="2">
    <source>
        <dbReference type="ARBA" id="ARBA00022490"/>
    </source>
</evidence>
<keyword evidence="3 6" id="KW-0489">Methyltransferase</keyword>
<accession>F0NYR7</accession>
<dbReference type="InterPro" id="IPR050078">
    <property type="entry name" value="Ribosomal_L11_MeTrfase_PrmA"/>
</dbReference>
<dbReference type="EC" id="2.1.1.-" evidence="6"/>
<dbReference type="EMBL" id="CP002455">
    <property type="protein sequence ID" value="ADX68198.1"/>
    <property type="molecule type" value="Genomic_DNA"/>
</dbReference>
<feature type="binding site" evidence="6">
    <location>
        <position position="158"/>
    </location>
    <ligand>
        <name>S-adenosyl-L-methionine</name>
        <dbReference type="ChEBI" id="CHEBI:59789"/>
    </ligand>
</feature>
<keyword evidence="8" id="KW-1185">Reference proteome</keyword>
<dbReference type="HOGENOM" id="CLU_049382_0_0_10"/>
<sequence>MSSFLDHFFMTNYNEYTFTILPKNPWTEITIAMIAELPFESFVENEFGFQAYIPKELDDEQAVNAIIETISDAKIQYIRQEIEQQNWNAEWEKNFEPIQVNDQCIIRADFHPTEENYPYEIIITPKMSFGTGHHETTHMMVEYILENNFLGKDILDMGCGTSILAILAMKKGANFAEAIDIDEWAVENSLENAKKNTVSIDAKLGDSSLLGRKQFDAIFANINKNILLKDIPKYSEVLARDGDLYLSGLLDIDFDDILATCTENGLKFVTKKERNNWIALHFIKK</sequence>
<evidence type="ECO:0000256" key="1">
    <source>
        <dbReference type="ARBA" id="ARBA00009741"/>
    </source>
</evidence>
<keyword evidence="2 6" id="KW-0963">Cytoplasm</keyword>
<dbReference type="GO" id="GO:0032259">
    <property type="term" value="P:methylation"/>
    <property type="evidence" value="ECO:0007669"/>
    <property type="project" value="UniProtKB-KW"/>
</dbReference>
<keyword evidence="4 6" id="KW-0808">Transferase</keyword>